<evidence type="ECO:0000256" key="7">
    <source>
        <dbReference type="PIRSR" id="PIRSR000027-2"/>
    </source>
</evidence>
<dbReference type="InterPro" id="IPR010980">
    <property type="entry name" value="Cyt_c/b562"/>
</dbReference>
<dbReference type="PIRSF" id="PIRSF000027">
    <property type="entry name" value="Cytc_c_prime"/>
    <property type="match status" value="1"/>
</dbReference>
<dbReference type="Pfam" id="PF01322">
    <property type="entry name" value="Cytochrom_C_2"/>
    <property type="match status" value="1"/>
</dbReference>
<feature type="binding site" description="axial binding residue" evidence="6">
    <location>
        <position position="143"/>
    </location>
    <ligand>
        <name>heme c</name>
        <dbReference type="ChEBI" id="CHEBI:61717"/>
    </ligand>
    <ligandPart>
        <name>Fe</name>
        <dbReference type="ChEBI" id="CHEBI:18248"/>
    </ligandPart>
</feature>
<dbReference type="PROSITE" id="PS51009">
    <property type="entry name" value="CYTCII"/>
    <property type="match status" value="1"/>
</dbReference>
<reference evidence="9" key="1">
    <citation type="journal article" date="2014" name="Int. J. Syst. Evol. Microbiol.">
        <title>Complete genome sequence of Corynebacterium casei LMG S-19264T (=DSM 44701T), isolated from a smear-ripened cheese.</title>
        <authorList>
            <consortium name="US DOE Joint Genome Institute (JGI-PGF)"/>
            <person name="Walter F."/>
            <person name="Albersmeier A."/>
            <person name="Kalinowski J."/>
            <person name="Ruckert C."/>
        </authorList>
    </citation>
    <scope>NUCLEOTIDE SEQUENCE</scope>
    <source>
        <strain evidence="9">JCM 30804</strain>
    </source>
</reference>
<comment type="PTM">
    <text evidence="7">Binds 1 heme group per subunit.</text>
</comment>
<feature type="binding site" description="covalent" evidence="7">
    <location>
        <position position="139"/>
    </location>
    <ligand>
        <name>heme c</name>
        <dbReference type="ChEBI" id="CHEBI:61717"/>
    </ligand>
</feature>
<keyword evidence="2 7" id="KW-0349">Heme</keyword>
<evidence type="ECO:0000313" key="10">
    <source>
        <dbReference type="Proteomes" id="UP000613743"/>
    </source>
</evidence>
<keyword evidence="3 6" id="KW-0479">Metal-binding</keyword>
<keyword evidence="8" id="KW-0732">Signal</keyword>
<protein>
    <submittedName>
        <fullName evidence="9">Cytochrome c</fullName>
    </submittedName>
</protein>
<feature type="binding site" description="covalent" evidence="7">
    <location>
        <position position="142"/>
    </location>
    <ligand>
        <name>heme c</name>
        <dbReference type="ChEBI" id="CHEBI:61717"/>
    </ligand>
</feature>
<reference evidence="9" key="2">
    <citation type="submission" date="2020-09" db="EMBL/GenBank/DDBJ databases">
        <authorList>
            <person name="Sun Q."/>
            <person name="Ohkuma M."/>
        </authorList>
    </citation>
    <scope>NUCLEOTIDE SEQUENCE</scope>
    <source>
        <strain evidence="9">JCM 30804</strain>
    </source>
</reference>
<feature type="chain" id="PRO_5036733467" evidence="8">
    <location>
        <begin position="21"/>
        <end position="149"/>
    </location>
</feature>
<dbReference type="PRINTS" id="PR00608">
    <property type="entry name" value="CYTCHROMECII"/>
</dbReference>
<evidence type="ECO:0000256" key="6">
    <source>
        <dbReference type="PIRSR" id="PIRSR000027-1"/>
    </source>
</evidence>
<organism evidence="9 10">
    <name type="scientific">Shewanella gelidii</name>
    <dbReference type="NCBI Taxonomy" id="1642821"/>
    <lineage>
        <taxon>Bacteria</taxon>
        <taxon>Pseudomonadati</taxon>
        <taxon>Pseudomonadota</taxon>
        <taxon>Gammaproteobacteria</taxon>
        <taxon>Alteromonadales</taxon>
        <taxon>Shewanellaceae</taxon>
        <taxon>Shewanella</taxon>
    </lineage>
</organism>
<dbReference type="InterPro" id="IPR012127">
    <property type="entry name" value="Cyt_c_prime"/>
</dbReference>
<accession>A0A917N634</accession>
<dbReference type="GO" id="GO:0020037">
    <property type="term" value="F:heme binding"/>
    <property type="evidence" value="ECO:0007669"/>
    <property type="project" value="InterPro"/>
</dbReference>
<evidence type="ECO:0000256" key="2">
    <source>
        <dbReference type="ARBA" id="ARBA00022617"/>
    </source>
</evidence>
<dbReference type="RefSeq" id="WP_188917867.1">
    <property type="nucleotide sequence ID" value="NZ_BMPZ01000001.1"/>
</dbReference>
<dbReference type="GO" id="GO:0042597">
    <property type="term" value="C:periplasmic space"/>
    <property type="evidence" value="ECO:0007669"/>
    <property type="project" value="InterPro"/>
</dbReference>
<dbReference type="InterPro" id="IPR015984">
    <property type="entry name" value="Cyt_c_prime_subgr"/>
</dbReference>
<dbReference type="SUPFAM" id="SSF47175">
    <property type="entry name" value="Cytochromes"/>
    <property type="match status" value="1"/>
</dbReference>
<keyword evidence="10" id="KW-1185">Reference proteome</keyword>
<evidence type="ECO:0000256" key="8">
    <source>
        <dbReference type="SAM" id="SignalP"/>
    </source>
</evidence>
<keyword evidence="1" id="KW-0813">Transport</keyword>
<comment type="caution">
    <text evidence="9">The sequence shown here is derived from an EMBL/GenBank/DDBJ whole genome shotgun (WGS) entry which is preliminary data.</text>
</comment>
<evidence type="ECO:0000256" key="3">
    <source>
        <dbReference type="ARBA" id="ARBA00022723"/>
    </source>
</evidence>
<evidence type="ECO:0000256" key="1">
    <source>
        <dbReference type="ARBA" id="ARBA00022448"/>
    </source>
</evidence>
<feature type="signal peptide" evidence="8">
    <location>
        <begin position="1"/>
        <end position="20"/>
    </location>
</feature>
<evidence type="ECO:0000313" key="9">
    <source>
        <dbReference type="EMBL" id="GGI69122.1"/>
    </source>
</evidence>
<gene>
    <name evidence="9" type="ORF">GCM10009332_02780</name>
</gene>
<dbReference type="Gene3D" id="1.20.120.10">
    <property type="entry name" value="Cytochrome c/b562"/>
    <property type="match status" value="1"/>
</dbReference>
<dbReference type="GO" id="GO:0009055">
    <property type="term" value="F:electron transfer activity"/>
    <property type="evidence" value="ECO:0007669"/>
    <property type="project" value="InterPro"/>
</dbReference>
<dbReference type="GO" id="GO:0022900">
    <property type="term" value="P:electron transport chain"/>
    <property type="evidence" value="ECO:0007669"/>
    <property type="project" value="InterPro"/>
</dbReference>
<sequence>MKGTIIALIASIAVVGGAQAANFKKDEDAIHYRKSAFGVIAHNFGDMAAMLKGKKPYDQQVFEQRAANVAALAHIPAEGFLTKTVDSGTEALPKIWQEKAEFDQIMEQFQKAAANLAVVAKTGDKKAIKKAFGATGKNCKSCHDSYKKD</sequence>
<keyword evidence="5 6" id="KW-0408">Iron</keyword>
<dbReference type="EMBL" id="BMPZ01000001">
    <property type="protein sequence ID" value="GGI69122.1"/>
    <property type="molecule type" value="Genomic_DNA"/>
</dbReference>
<dbReference type="Proteomes" id="UP000613743">
    <property type="component" value="Unassembled WGS sequence"/>
</dbReference>
<keyword evidence="4" id="KW-0249">Electron transport</keyword>
<dbReference type="InterPro" id="IPR002321">
    <property type="entry name" value="Cyt_c_II"/>
</dbReference>
<dbReference type="AlphaFoldDB" id="A0A917N634"/>
<evidence type="ECO:0000256" key="5">
    <source>
        <dbReference type="ARBA" id="ARBA00023004"/>
    </source>
</evidence>
<proteinExistence type="predicted"/>
<evidence type="ECO:0000256" key="4">
    <source>
        <dbReference type="ARBA" id="ARBA00022982"/>
    </source>
</evidence>
<name>A0A917N634_9GAMM</name>
<dbReference type="GO" id="GO:0005506">
    <property type="term" value="F:iron ion binding"/>
    <property type="evidence" value="ECO:0007669"/>
    <property type="project" value="InterPro"/>
</dbReference>